<dbReference type="GO" id="GO:0005524">
    <property type="term" value="F:ATP binding"/>
    <property type="evidence" value="ECO:0007669"/>
    <property type="project" value="UniProtKB-KW"/>
</dbReference>
<dbReference type="Gene3D" id="3.40.50.300">
    <property type="entry name" value="P-loop containing nucleotide triphosphate hydrolases"/>
    <property type="match status" value="1"/>
</dbReference>
<dbReference type="InterPro" id="IPR003439">
    <property type="entry name" value="ABC_transporter-like_ATP-bd"/>
</dbReference>
<evidence type="ECO:0000259" key="3">
    <source>
        <dbReference type="PROSITE" id="PS50893"/>
    </source>
</evidence>
<protein>
    <submittedName>
        <fullName evidence="4">Sugar ABC transporter ATP-binding protein</fullName>
    </submittedName>
</protein>
<dbReference type="InterPro" id="IPR050107">
    <property type="entry name" value="ABC_carbohydrate_import_ATPase"/>
</dbReference>
<keyword evidence="2 4" id="KW-0067">ATP-binding</keyword>
<dbReference type="PANTHER" id="PTHR43790:SF8">
    <property type="entry name" value="SUGAR ABC TRANSPORTER ATP-BINDING PROTEIN"/>
    <property type="match status" value="1"/>
</dbReference>
<dbReference type="GO" id="GO:0016887">
    <property type="term" value="F:ATP hydrolysis activity"/>
    <property type="evidence" value="ECO:0007669"/>
    <property type="project" value="InterPro"/>
</dbReference>
<sequence>MRQIERRFGSVVALRGVDFTVRKGEVRALMGDNGAGKSTLIKVLTGVHTPTRGRIVFDGQQVVINSPADARALGIETVYQDLALVPLMSIWRNFFLGRELHKQVGPVRWLRKKEMSEQCRKSLHDIGIEIRSAEDKVGTLSGGERQSIAIGRAIHFGAKLLILDEPTSALSVAETQKVLTYIENAKDKGLPVIFITHNVNHIYQVSDSYTIIRQGEKVGTYQKGDLSQQDIADLITGAREK</sequence>
<gene>
    <name evidence="4" type="ORF">F4Y42_13525</name>
</gene>
<dbReference type="PROSITE" id="PS50893">
    <property type="entry name" value="ABC_TRANSPORTER_2"/>
    <property type="match status" value="1"/>
</dbReference>
<evidence type="ECO:0000256" key="2">
    <source>
        <dbReference type="ARBA" id="ARBA00022840"/>
    </source>
</evidence>
<dbReference type="SUPFAM" id="SSF52540">
    <property type="entry name" value="P-loop containing nucleoside triphosphate hydrolases"/>
    <property type="match status" value="1"/>
</dbReference>
<proteinExistence type="predicted"/>
<dbReference type="EMBL" id="VXRG01000110">
    <property type="protein sequence ID" value="MXY94455.1"/>
    <property type="molecule type" value="Genomic_DNA"/>
</dbReference>
<feature type="domain" description="ABC transporter" evidence="3">
    <location>
        <begin position="1"/>
        <end position="239"/>
    </location>
</feature>
<dbReference type="InterPro" id="IPR027417">
    <property type="entry name" value="P-loop_NTPase"/>
</dbReference>
<dbReference type="AlphaFoldDB" id="A0A6B0YWE7"/>
<evidence type="ECO:0000313" key="4">
    <source>
        <dbReference type="EMBL" id="MXY94455.1"/>
    </source>
</evidence>
<dbReference type="Pfam" id="PF00005">
    <property type="entry name" value="ABC_tran"/>
    <property type="match status" value="1"/>
</dbReference>
<dbReference type="CDD" id="cd03216">
    <property type="entry name" value="ABC_Carb_Monos_I"/>
    <property type="match status" value="1"/>
</dbReference>
<evidence type="ECO:0000256" key="1">
    <source>
        <dbReference type="ARBA" id="ARBA00022741"/>
    </source>
</evidence>
<dbReference type="PANTHER" id="PTHR43790">
    <property type="entry name" value="CARBOHYDRATE TRANSPORT ATP-BINDING PROTEIN MG119-RELATED"/>
    <property type="match status" value="1"/>
</dbReference>
<dbReference type="InterPro" id="IPR003593">
    <property type="entry name" value="AAA+_ATPase"/>
</dbReference>
<dbReference type="SMART" id="SM00382">
    <property type="entry name" value="AAA"/>
    <property type="match status" value="1"/>
</dbReference>
<reference evidence="4" key="1">
    <citation type="submission" date="2019-09" db="EMBL/GenBank/DDBJ databases">
        <title>Characterisation of the sponge microbiome using genome-centric metagenomics.</title>
        <authorList>
            <person name="Engelberts J.P."/>
            <person name="Robbins S.J."/>
            <person name="De Goeij J.M."/>
            <person name="Aranda M."/>
            <person name="Bell S.C."/>
            <person name="Webster N.S."/>
        </authorList>
    </citation>
    <scope>NUCLEOTIDE SEQUENCE</scope>
    <source>
        <strain evidence="4">SB0664_bin_27</strain>
    </source>
</reference>
<keyword evidence="1" id="KW-0547">Nucleotide-binding</keyword>
<organism evidence="4">
    <name type="scientific">Caldilineaceae bacterium SB0664_bin_27</name>
    <dbReference type="NCBI Taxonomy" id="2605260"/>
    <lineage>
        <taxon>Bacteria</taxon>
        <taxon>Bacillati</taxon>
        <taxon>Chloroflexota</taxon>
        <taxon>Caldilineae</taxon>
        <taxon>Caldilineales</taxon>
        <taxon>Caldilineaceae</taxon>
    </lineage>
</organism>
<name>A0A6B0YWE7_9CHLR</name>
<comment type="caution">
    <text evidence="4">The sequence shown here is derived from an EMBL/GenBank/DDBJ whole genome shotgun (WGS) entry which is preliminary data.</text>
</comment>
<accession>A0A6B0YWE7</accession>